<dbReference type="GO" id="GO:0003677">
    <property type="term" value="F:DNA binding"/>
    <property type="evidence" value="ECO:0007669"/>
    <property type="project" value="InterPro"/>
</dbReference>
<feature type="compositionally biased region" description="Low complexity" evidence="1">
    <location>
        <begin position="706"/>
        <end position="721"/>
    </location>
</feature>
<dbReference type="InterPro" id="IPR000792">
    <property type="entry name" value="Tscrpt_reg_LuxR_C"/>
</dbReference>
<dbReference type="SUPFAM" id="SSF48452">
    <property type="entry name" value="TPR-like"/>
    <property type="match status" value="1"/>
</dbReference>
<dbReference type="PANTHER" id="PTHR47691:SF3">
    <property type="entry name" value="HTH-TYPE TRANSCRIPTIONAL REGULATOR RV0890C-RELATED"/>
    <property type="match status" value="1"/>
</dbReference>
<evidence type="ECO:0000313" key="4">
    <source>
        <dbReference type="Proteomes" id="UP000298860"/>
    </source>
</evidence>
<dbReference type="PANTHER" id="PTHR47691">
    <property type="entry name" value="REGULATOR-RELATED"/>
    <property type="match status" value="1"/>
</dbReference>
<dbReference type="Pfam" id="PF13424">
    <property type="entry name" value="TPR_12"/>
    <property type="match status" value="1"/>
</dbReference>
<dbReference type="SUPFAM" id="SSF46894">
    <property type="entry name" value="C-terminal effector domain of the bipartite response regulators"/>
    <property type="match status" value="1"/>
</dbReference>
<feature type="domain" description="HTH luxR-type" evidence="2">
    <location>
        <begin position="716"/>
        <end position="781"/>
    </location>
</feature>
<dbReference type="InterPro" id="IPR049945">
    <property type="entry name" value="AAA_22"/>
</dbReference>
<comment type="caution">
    <text evidence="3">The sequence shown here is derived from an EMBL/GenBank/DDBJ whole genome shotgun (WGS) entry which is preliminary data.</text>
</comment>
<dbReference type="InterPro" id="IPR011990">
    <property type="entry name" value="TPR-like_helical_dom_sf"/>
</dbReference>
<accession>A0A4D4J5Q7</accession>
<dbReference type="GO" id="GO:0006355">
    <property type="term" value="P:regulation of DNA-templated transcription"/>
    <property type="evidence" value="ECO:0007669"/>
    <property type="project" value="InterPro"/>
</dbReference>
<dbReference type="CDD" id="cd06170">
    <property type="entry name" value="LuxR_C_like"/>
    <property type="match status" value="1"/>
</dbReference>
<dbReference type="SUPFAM" id="SSF52540">
    <property type="entry name" value="P-loop containing nucleoside triphosphate hydrolases"/>
    <property type="match status" value="1"/>
</dbReference>
<dbReference type="Pfam" id="PF00196">
    <property type="entry name" value="GerE"/>
    <property type="match status" value="1"/>
</dbReference>
<protein>
    <submittedName>
        <fullName evidence="3">LuxR family transcriptional regulator</fullName>
    </submittedName>
</protein>
<dbReference type="Proteomes" id="UP000298860">
    <property type="component" value="Unassembled WGS sequence"/>
</dbReference>
<name>A0A4D4J5Q7_9PSEU</name>
<feature type="region of interest" description="Disordered" evidence="1">
    <location>
        <begin position="702"/>
        <end position="725"/>
    </location>
</feature>
<gene>
    <name evidence="3" type="ORF">GTS_14690</name>
</gene>
<dbReference type="PROSITE" id="PS50043">
    <property type="entry name" value="HTH_LUXR_2"/>
    <property type="match status" value="1"/>
</dbReference>
<dbReference type="Pfam" id="PF13401">
    <property type="entry name" value="AAA_22"/>
    <property type="match status" value="1"/>
</dbReference>
<evidence type="ECO:0000313" key="3">
    <source>
        <dbReference type="EMBL" id="GDY29836.1"/>
    </source>
</evidence>
<proteinExistence type="predicted"/>
<dbReference type="SMART" id="SM00421">
    <property type="entry name" value="HTH_LUXR"/>
    <property type="match status" value="1"/>
</dbReference>
<dbReference type="Gene3D" id="3.40.50.300">
    <property type="entry name" value="P-loop containing nucleotide triphosphate hydrolases"/>
    <property type="match status" value="1"/>
</dbReference>
<dbReference type="InterPro" id="IPR036388">
    <property type="entry name" value="WH-like_DNA-bd_sf"/>
</dbReference>
<dbReference type="Pfam" id="PF25872">
    <property type="entry name" value="HTH_77"/>
    <property type="match status" value="1"/>
</dbReference>
<reference evidence="4" key="1">
    <citation type="submission" date="2019-04" db="EMBL/GenBank/DDBJ databases">
        <title>Draft genome sequence of Pseudonocardiaceae bacterium SL3-2-4.</title>
        <authorList>
            <person name="Ningsih F."/>
            <person name="Yokota A."/>
            <person name="Sakai Y."/>
            <person name="Nanatani K."/>
            <person name="Yabe S."/>
            <person name="Oetari A."/>
            <person name="Sjamsuridzal W."/>
        </authorList>
    </citation>
    <scope>NUCLEOTIDE SEQUENCE [LARGE SCALE GENOMIC DNA]</scope>
    <source>
        <strain evidence="4">SL3-2-4</strain>
    </source>
</reference>
<dbReference type="OrthoDB" id="9812579at2"/>
<dbReference type="Gene3D" id="1.25.40.10">
    <property type="entry name" value="Tetratricopeptide repeat domain"/>
    <property type="match status" value="1"/>
</dbReference>
<dbReference type="EMBL" id="BJFL01000005">
    <property type="protein sequence ID" value="GDY29836.1"/>
    <property type="molecule type" value="Genomic_DNA"/>
</dbReference>
<sequence>MRAVATRRPGNLPAEVTSFVGRRSETAEVRRLLSVARLVTLTGVGGVGKTRLALRVATALRRAFPDGVWLVELAEVGEDALVPHTVAQALGIQDTAGRRPVELLVDFLRGRHLLLVLDNCEHVVDGAAELVGTLLREADHLRVLTTSRETLRVPGEHVRVVEPLPCPAPGGEAGDETAAVTLFTQRAAAMIPSFTLTPDNRADVARVCRRLDGLPLAIELAVVRLPSLSVTQLEERLDQRFRLLTSGDRAGATRHRTLRAVVDWSYELCTPAERVMWARTSVFAGAFGLDAAEEVCAGDGVTRGEVMELLASLVTKSILVCETRRERARYRLLETMRQYGRERLREGGAESAVRRRHAERYLRLAGQCEQEWFGPGQDAWLHRLQREHADLRAALEFCLGTEGLARWGLRMAAALWFHWIYSGLAGEGRRWLECTLAVDRSPTPERARALWAASFIATHQGDLAAAGELADEARHLAERLGEMSTLVRAVHREGLIATYTGDLERAERLLSGVLARYAELGEGEHAQAVLARLGLAAVREMRGDLDEAIRLGRECQRICQARGDHTLLSSTRYILARIHRAAGHPDQAASQAREVVRMQRRHGGRPDAWHLALCTEVLAWLAEDGGEHERAAVLLGAAAQVRRAAGLVDILRTSMHDPHRGYEHRARAALGDDGYVAAFDRGSRLSVPETIAFALGESPRRRLKRAAGGEPGAAPTGTDGASLTPREREVAELVLRGLSNKEIASELVISARTASTHVEHIMLKLGFSSRTQIAAWASTNAAAAQQGNSAG</sequence>
<dbReference type="InterPro" id="IPR027417">
    <property type="entry name" value="P-loop_NTPase"/>
</dbReference>
<keyword evidence="4" id="KW-1185">Reference proteome</keyword>
<dbReference type="RefSeq" id="WP_137813004.1">
    <property type="nucleotide sequence ID" value="NZ_BJFL01000005.1"/>
</dbReference>
<evidence type="ECO:0000259" key="2">
    <source>
        <dbReference type="PROSITE" id="PS50043"/>
    </source>
</evidence>
<organism evidence="3 4">
    <name type="scientific">Gandjariella thermophila</name>
    <dbReference type="NCBI Taxonomy" id="1931992"/>
    <lineage>
        <taxon>Bacteria</taxon>
        <taxon>Bacillati</taxon>
        <taxon>Actinomycetota</taxon>
        <taxon>Actinomycetes</taxon>
        <taxon>Pseudonocardiales</taxon>
        <taxon>Pseudonocardiaceae</taxon>
        <taxon>Gandjariella</taxon>
    </lineage>
</organism>
<dbReference type="AlphaFoldDB" id="A0A4D4J5Q7"/>
<dbReference type="Gene3D" id="1.10.10.10">
    <property type="entry name" value="Winged helix-like DNA-binding domain superfamily/Winged helix DNA-binding domain"/>
    <property type="match status" value="1"/>
</dbReference>
<dbReference type="InterPro" id="IPR058852">
    <property type="entry name" value="HTH_77"/>
</dbReference>
<dbReference type="InterPro" id="IPR016032">
    <property type="entry name" value="Sig_transdc_resp-reg_C-effctor"/>
</dbReference>
<evidence type="ECO:0000256" key="1">
    <source>
        <dbReference type="SAM" id="MobiDB-lite"/>
    </source>
</evidence>
<dbReference type="PRINTS" id="PR00364">
    <property type="entry name" value="DISEASERSIST"/>
</dbReference>
<dbReference type="PRINTS" id="PR00038">
    <property type="entry name" value="HTHLUXR"/>
</dbReference>
<dbReference type="GO" id="GO:0016887">
    <property type="term" value="F:ATP hydrolysis activity"/>
    <property type="evidence" value="ECO:0007669"/>
    <property type="project" value="InterPro"/>
</dbReference>